<name>A0A9Q9AHF1_9PEZI</name>
<protein>
    <submittedName>
        <fullName evidence="2">Uncharacterized protein</fullName>
    </submittedName>
</protein>
<proteinExistence type="predicted"/>
<evidence type="ECO:0000256" key="1">
    <source>
        <dbReference type="SAM" id="MobiDB-lite"/>
    </source>
</evidence>
<evidence type="ECO:0000313" key="3">
    <source>
        <dbReference type="Proteomes" id="UP001056384"/>
    </source>
</evidence>
<accession>A0A9Q9AHF1</accession>
<dbReference type="Proteomes" id="UP001056384">
    <property type="component" value="Chromosome 2"/>
</dbReference>
<dbReference type="EMBL" id="CP099419">
    <property type="protein sequence ID" value="USW49252.1"/>
    <property type="molecule type" value="Genomic_DNA"/>
</dbReference>
<dbReference type="AlphaFoldDB" id="A0A9Q9AHF1"/>
<gene>
    <name evidence="2" type="ORF">Slin15195_G025710</name>
</gene>
<reference evidence="2" key="1">
    <citation type="submission" date="2022-06" db="EMBL/GenBank/DDBJ databases">
        <title>Complete genome sequences of two strains of the flax pathogen Septoria linicola.</title>
        <authorList>
            <person name="Lapalu N."/>
            <person name="Simon A."/>
            <person name="Demenou B."/>
            <person name="Paumier D."/>
            <person name="Guillot M.-P."/>
            <person name="Gout L."/>
            <person name="Valade R."/>
        </authorList>
    </citation>
    <scope>NUCLEOTIDE SEQUENCE</scope>
    <source>
        <strain evidence="2">SE15195</strain>
    </source>
</reference>
<feature type="region of interest" description="Disordered" evidence="1">
    <location>
        <begin position="200"/>
        <end position="219"/>
    </location>
</feature>
<sequence length="219" mass="24908">MKPALTPLEKAYVSDPEGHDWSAWKARDEKIRAGVPSIMHSHHIHRCGRFGLYICGTPEEVVCQSDADGVPSAPPRDRMMVFVIELEPAERTKWVDIHAELSMLMYDVGVEENHGVCIRYYLNEDSTHPVGLPRLRMQPIPDTHTGPRGYAATFAEMTAAASWLVGHQARHPQQQNMSAEREAEMIRAIIDANRDSARRRLERENQDIPESSRVEFNTR</sequence>
<keyword evidence="3" id="KW-1185">Reference proteome</keyword>
<evidence type="ECO:0000313" key="2">
    <source>
        <dbReference type="EMBL" id="USW49252.1"/>
    </source>
</evidence>
<organism evidence="2 3">
    <name type="scientific">Septoria linicola</name>
    <dbReference type="NCBI Taxonomy" id="215465"/>
    <lineage>
        <taxon>Eukaryota</taxon>
        <taxon>Fungi</taxon>
        <taxon>Dikarya</taxon>
        <taxon>Ascomycota</taxon>
        <taxon>Pezizomycotina</taxon>
        <taxon>Dothideomycetes</taxon>
        <taxon>Dothideomycetidae</taxon>
        <taxon>Mycosphaerellales</taxon>
        <taxon>Mycosphaerellaceae</taxon>
        <taxon>Septoria</taxon>
    </lineage>
</organism>